<feature type="domain" description="Ig-like" evidence="6">
    <location>
        <begin position="171"/>
        <end position="260"/>
    </location>
</feature>
<evidence type="ECO:0000256" key="1">
    <source>
        <dbReference type="ARBA" id="ARBA00004496"/>
    </source>
</evidence>
<dbReference type="PROSITE" id="PS00290">
    <property type="entry name" value="IG_MHC"/>
    <property type="match status" value="1"/>
</dbReference>
<name>A0ABQ9TM71_SAGOE</name>
<dbReference type="Gene3D" id="2.60.40.10">
    <property type="entry name" value="Immunoglobulins"/>
    <property type="match status" value="10"/>
</dbReference>
<dbReference type="CDD" id="cd00096">
    <property type="entry name" value="Ig"/>
    <property type="match status" value="1"/>
</dbReference>
<dbReference type="SUPFAM" id="SSF48726">
    <property type="entry name" value="Immunoglobulin"/>
    <property type="match status" value="10"/>
</dbReference>
<dbReference type="SMART" id="SM00408">
    <property type="entry name" value="IGc2"/>
    <property type="match status" value="8"/>
</dbReference>
<feature type="domain" description="Ig-like" evidence="6">
    <location>
        <begin position="265"/>
        <end position="349"/>
    </location>
</feature>
<dbReference type="Pfam" id="PF07679">
    <property type="entry name" value="I-set"/>
    <property type="match status" value="9"/>
</dbReference>
<dbReference type="PANTHER" id="PTHR35971">
    <property type="entry name" value="SI:DKEY-31G6.6"/>
    <property type="match status" value="1"/>
</dbReference>
<gene>
    <name evidence="7" type="ORF">P7K49_035297</name>
</gene>
<accession>A0ABQ9TM71</accession>
<evidence type="ECO:0000256" key="3">
    <source>
        <dbReference type="ARBA" id="ARBA00022490"/>
    </source>
</evidence>
<keyword evidence="2" id="KW-0391">Immunity</keyword>
<evidence type="ECO:0000313" key="8">
    <source>
        <dbReference type="Proteomes" id="UP001266305"/>
    </source>
</evidence>
<dbReference type="InterPro" id="IPR052385">
    <property type="entry name" value="Obscurin/Obscurin-like_Reg"/>
</dbReference>
<evidence type="ECO:0000256" key="5">
    <source>
        <dbReference type="ARBA" id="ARBA00023157"/>
    </source>
</evidence>
<feature type="domain" description="Ig-like" evidence="6">
    <location>
        <begin position="1"/>
        <end position="67"/>
    </location>
</feature>
<keyword evidence="2" id="KW-0490">MHC I</keyword>
<dbReference type="InterPro" id="IPR007110">
    <property type="entry name" value="Ig-like_dom"/>
</dbReference>
<proteinExistence type="predicted"/>
<feature type="domain" description="Ig-like" evidence="6">
    <location>
        <begin position="72"/>
        <end position="155"/>
    </location>
</feature>
<organism evidence="7 8">
    <name type="scientific">Saguinus oedipus</name>
    <name type="common">Cotton-top tamarin</name>
    <name type="synonym">Oedipomidas oedipus</name>
    <dbReference type="NCBI Taxonomy" id="9490"/>
    <lineage>
        <taxon>Eukaryota</taxon>
        <taxon>Metazoa</taxon>
        <taxon>Chordata</taxon>
        <taxon>Craniata</taxon>
        <taxon>Vertebrata</taxon>
        <taxon>Euteleostomi</taxon>
        <taxon>Mammalia</taxon>
        <taxon>Eutheria</taxon>
        <taxon>Euarchontoglires</taxon>
        <taxon>Primates</taxon>
        <taxon>Haplorrhini</taxon>
        <taxon>Platyrrhini</taxon>
        <taxon>Cebidae</taxon>
        <taxon>Callitrichinae</taxon>
        <taxon>Saguinus</taxon>
    </lineage>
</organism>
<dbReference type="InterPro" id="IPR013783">
    <property type="entry name" value="Ig-like_fold"/>
</dbReference>
<comment type="subcellular location">
    <subcellularLocation>
        <location evidence="1">Cytoplasm</location>
    </subcellularLocation>
</comment>
<dbReference type="PROSITE" id="PS50835">
    <property type="entry name" value="IG_LIKE"/>
    <property type="match status" value="7"/>
</dbReference>
<feature type="domain" description="Ig-like" evidence="6">
    <location>
        <begin position="535"/>
        <end position="653"/>
    </location>
</feature>
<keyword evidence="8" id="KW-1185">Reference proteome</keyword>
<evidence type="ECO:0000256" key="4">
    <source>
        <dbReference type="ARBA" id="ARBA00022553"/>
    </source>
</evidence>
<feature type="domain" description="Ig-like" evidence="6">
    <location>
        <begin position="355"/>
        <end position="447"/>
    </location>
</feature>
<dbReference type="Proteomes" id="UP001266305">
    <property type="component" value="Unassembled WGS sequence"/>
</dbReference>
<dbReference type="PANTHER" id="PTHR35971:SF4">
    <property type="entry name" value="OBSCURIN"/>
    <property type="match status" value="1"/>
</dbReference>
<reference evidence="7 8" key="1">
    <citation type="submission" date="2023-05" db="EMBL/GenBank/DDBJ databases">
        <title>B98-5 Cell Line De Novo Hybrid Assembly: An Optical Mapping Approach.</title>
        <authorList>
            <person name="Kananen K."/>
            <person name="Auerbach J.A."/>
            <person name="Kautto E."/>
            <person name="Blachly J.S."/>
        </authorList>
    </citation>
    <scope>NUCLEOTIDE SEQUENCE [LARGE SCALE GENOMIC DNA]</scope>
    <source>
        <strain evidence="7">B95-8</strain>
        <tissue evidence="7">Cell line</tissue>
    </source>
</reference>
<dbReference type="InterPro" id="IPR003006">
    <property type="entry name" value="Ig/MHC_CS"/>
</dbReference>
<dbReference type="SMART" id="SM00409">
    <property type="entry name" value="IG"/>
    <property type="match status" value="10"/>
</dbReference>
<dbReference type="InterPro" id="IPR003598">
    <property type="entry name" value="Ig_sub2"/>
</dbReference>
<sequence>MATLRCELSKAAPVEWRKGPETLQDGHRYSLRQDGTRCELQIRGLAVADAGEYSCVCGQERTSATLTIRALPVKFTKGLRNEEATEGAMATLQCELSKVAPVEWRKGPEILRDGDRHSLRQDGSRCELQIRGLAVADAGEYSCLCGQERTSAMLTVRDLELTLHPAPCLLPAAAPQPVFQEPLQSLQAEEGSRASLRCELSEPAAAVVWSKGGLELQADGRREPRLQGCTAELVLRDLLREDTGEYTCTCRSQSTSATLTVTAAPVRFLQELQPQEVDEGDTAHLRCELSRAGASVEWRKGSLQLFPCAKYQMVQDGAAAELLVHGVEQEDTGDYTCDTGHTQSTASLSVRVPRPKFRTRLQSLEQQTGAVARLCCQLSDAEPGATVQWLKEGVELHAGPKYEMRSQGATRELLIHQLEAKDTGEYACVTGGQKTAASLRVTEPEVTIVRGLVDAEVPADEDVEFSCEVSRAGATDVQWCLQGLPLQNNEVTEVAVRDGRIHTLRLKGVMPEDAGTVSFHVGGHASSAQLTIRAPEVTILEPLQDVQLSEGQDASFQCRLSRASGQEARWALGGVPLQANEMNDIAVEQGTLHLLTLHKVTLEDAGTVSFHVGTCSSEAQLKVTEAAPCLVRGLQNVDVFAGEVATFSCEVSHAGGPEARWWLDGTLLQDGPQSAIAVREGTFHSLTLSGLGVADSGTITFRAGPLVSMAKLLIKDPVVEVVSAMQDLAVEEGGSAELLCQYSRPVQATWKMDAREVRADGRRVIIEQDWNVARLTFRPALPCDSGIYSCEAAGTRVVALLQVQAKNTVVQGLENVEALEGGEALFECRLSQPEVAAHTWLLDDEPVRTSENAEVVYFENGLRHLLLLKNLQPQDSCRVTFLAGDMVTSAFLTVRGDCAVPVRGGQDPSH</sequence>
<dbReference type="InterPro" id="IPR036179">
    <property type="entry name" value="Ig-like_dom_sf"/>
</dbReference>
<dbReference type="InterPro" id="IPR013098">
    <property type="entry name" value="Ig_I-set"/>
</dbReference>
<evidence type="ECO:0000313" key="7">
    <source>
        <dbReference type="EMBL" id="KAK2085872.1"/>
    </source>
</evidence>
<protein>
    <recommendedName>
        <fullName evidence="6">Ig-like domain-containing protein</fullName>
    </recommendedName>
</protein>
<dbReference type="InterPro" id="IPR003599">
    <property type="entry name" value="Ig_sub"/>
</dbReference>
<evidence type="ECO:0000256" key="2">
    <source>
        <dbReference type="ARBA" id="ARBA00022451"/>
    </source>
</evidence>
<dbReference type="EMBL" id="JASSZA010000020">
    <property type="protein sequence ID" value="KAK2085872.1"/>
    <property type="molecule type" value="Genomic_DNA"/>
</dbReference>
<keyword evidence="4" id="KW-0597">Phosphoprotein</keyword>
<keyword evidence="3" id="KW-0963">Cytoplasm</keyword>
<keyword evidence="5" id="KW-1015">Disulfide bond</keyword>
<feature type="domain" description="Ig-like" evidence="6">
    <location>
        <begin position="717"/>
        <end position="792"/>
    </location>
</feature>
<comment type="caution">
    <text evidence="7">The sequence shown here is derived from an EMBL/GenBank/DDBJ whole genome shotgun (WGS) entry which is preliminary data.</text>
</comment>
<evidence type="ECO:0000259" key="6">
    <source>
        <dbReference type="PROSITE" id="PS50835"/>
    </source>
</evidence>